<dbReference type="Gene3D" id="3.40.1580.10">
    <property type="entry name" value="SMI1/KNR4-like"/>
    <property type="match status" value="1"/>
</dbReference>
<protein>
    <submittedName>
        <fullName evidence="2">SMI1/KNR4 family protein</fullName>
    </submittedName>
</protein>
<feature type="domain" description="Knr4/Smi1-like" evidence="1">
    <location>
        <begin position="31"/>
        <end position="157"/>
    </location>
</feature>
<evidence type="ECO:0000259" key="1">
    <source>
        <dbReference type="Pfam" id="PF09346"/>
    </source>
</evidence>
<proteinExistence type="predicted"/>
<gene>
    <name evidence="2" type="ORF">IM697_40190</name>
</gene>
<dbReference type="KEGG" id="sfeu:IM697_40190"/>
<evidence type="ECO:0000313" key="3">
    <source>
        <dbReference type="Proteomes" id="UP000594205"/>
    </source>
</evidence>
<dbReference type="Pfam" id="PF09346">
    <property type="entry name" value="SMI1_KNR4"/>
    <property type="match status" value="1"/>
</dbReference>
<dbReference type="RefSeq" id="WP_194041848.1">
    <property type="nucleotide sequence ID" value="NZ_CP063373.1"/>
</dbReference>
<organism evidence="2 3">
    <name type="scientific">Streptomyces ferrugineus</name>
    <dbReference type="NCBI Taxonomy" id="1413221"/>
    <lineage>
        <taxon>Bacteria</taxon>
        <taxon>Bacillati</taxon>
        <taxon>Actinomycetota</taxon>
        <taxon>Actinomycetes</taxon>
        <taxon>Kitasatosporales</taxon>
        <taxon>Streptomycetaceae</taxon>
        <taxon>Streptomyces</taxon>
    </lineage>
</organism>
<name>A0A7M2SLS9_9ACTN</name>
<dbReference type="InterPro" id="IPR018958">
    <property type="entry name" value="Knr4/Smi1-like_dom"/>
</dbReference>
<dbReference type="SUPFAM" id="SSF160631">
    <property type="entry name" value="SMI1/KNR4-like"/>
    <property type="match status" value="1"/>
</dbReference>
<dbReference type="Proteomes" id="UP000594205">
    <property type="component" value="Chromosome"/>
</dbReference>
<dbReference type="EMBL" id="CP063373">
    <property type="protein sequence ID" value="QOV36171.1"/>
    <property type="molecule type" value="Genomic_DNA"/>
</dbReference>
<keyword evidence="3" id="KW-1185">Reference proteome</keyword>
<sequence length="184" mass="20394">MVTPALKGHLVEISRFREILGRPLVNGDVERDWRALEMRSGVILPEDYKQFVTAYGPGCVNDQLYVFHPRAAGGDEGLRLESLWDQASYAYSDLARNAPEMYPYPVHPAPGGCVPIARSTSGNHVLLAPPEIDGGGWSVVLDMGQWIQLRMSFTDFLWKALQGELDIPVIEGEPTFEPVGVVEE</sequence>
<dbReference type="AlphaFoldDB" id="A0A7M2SLS9"/>
<accession>A0A7M2SLS9</accession>
<evidence type="ECO:0000313" key="2">
    <source>
        <dbReference type="EMBL" id="QOV36171.1"/>
    </source>
</evidence>
<dbReference type="InterPro" id="IPR037883">
    <property type="entry name" value="Knr4/Smi1-like_sf"/>
</dbReference>
<reference evidence="2 3" key="1">
    <citation type="submission" date="2020-10" db="EMBL/GenBank/DDBJ databases">
        <title>Streptomyces ferrugineus complate genome analysis.</title>
        <authorList>
            <person name="Anwar N."/>
        </authorList>
    </citation>
    <scope>NUCLEOTIDE SEQUENCE [LARGE SCALE GENOMIC DNA]</scope>
    <source>
        <strain evidence="2 3">CCTCC AA2014009</strain>
    </source>
</reference>